<keyword evidence="8" id="KW-0256">Endoplasmic reticulum</keyword>
<proteinExistence type="inferred from homology"/>
<evidence type="ECO:0000256" key="11">
    <source>
        <dbReference type="ARBA" id="ARBA00023180"/>
    </source>
</evidence>
<keyword evidence="5 19" id="KW-0328">Glycosyltransferase</keyword>
<comment type="catalytic activity">
    <reaction evidence="18">
        <text>L-seryl-[protein] + GDP-beta-L-fucose = 3-O-(alpha-L-fucosyl)-L-seryl-[protein] + GDP + H(+)</text>
        <dbReference type="Rhea" id="RHEA:63644"/>
        <dbReference type="Rhea" id="RHEA-COMP:9863"/>
        <dbReference type="Rhea" id="RHEA-COMP:17914"/>
        <dbReference type="ChEBI" id="CHEBI:15378"/>
        <dbReference type="ChEBI" id="CHEBI:29999"/>
        <dbReference type="ChEBI" id="CHEBI:57273"/>
        <dbReference type="ChEBI" id="CHEBI:58189"/>
        <dbReference type="ChEBI" id="CHEBI:189632"/>
        <dbReference type="EC" id="2.4.1.221"/>
    </reaction>
    <physiologicalReaction direction="left-to-right" evidence="18">
        <dbReference type="Rhea" id="RHEA:63645"/>
    </physiologicalReaction>
</comment>
<dbReference type="EMBL" id="MRZV01000328">
    <property type="protein sequence ID" value="PIK52452.1"/>
    <property type="molecule type" value="Genomic_DNA"/>
</dbReference>
<comment type="subcellular location">
    <subcellularLocation>
        <location evidence="1">Endoplasmic reticulum</location>
    </subcellularLocation>
    <subcellularLocation>
        <location evidence="2">Golgi apparatus</location>
    </subcellularLocation>
</comment>
<keyword evidence="11" id="KW-0325">Glycoprotein</keyword>
<evidence type="ECO:0000256" key="14">
    <source>
        <dbReference type="ARBA" id="ARBA00025803"/>
    </source>
</evidence>
<evidence type="ECO:0000256" key="16">
    <source>
        <dbReference type="ARBA" id="ARBA00033083"/>
    </source>
</evidence>
<keyword evidence="13" id="KW-0119">Carbohydrate metabolism</keyword>
<comment type="catalytic activity">
    <reaction evidence="17">
        <text>L-threonyl-[protein] + GDP-beta-L-fucose = 3-O-(alpha-L-fucosyl)-L-threonyl-[protein] + GDP + H(+)</text>
        <dbReference type="Rhea" id="RHEA:70491"/>
        <dbReference type="Rhea" id="RHEA-COMP:11060"/>
        <dbReference type="Rhea" id="RHEA-COMP:17915"/>
        <dbReference type="ChEBI" id="CHEBI:15378"/>
        <dbReference type="ChEBI" id="CHEBI:30013"/>
        <dbReference type="ChEBI" id="CHEBI:57273"/>
        <dbReference type="ChEBI" id="CHEBI:58189"/>
        <dbReference type="ChEBI" id="CHEBI:189631"/>
        <dbReference type="EC" id="2.4.1.221"/>
    </reaction>
    <physiologicalReaction direction="left-to-right" evidence="17">
        <dbReference type="Rhea" id="RHEA:70492"/>
    </physiologicalReaction>
</comment>
<keyword evidence="20" id="KW-1185">Reference proteome</keyword>
<keyword evidence="12" id="KW-0294">Fucose metabolism</keyword>
<dbReference type="PANTHER" id="PTHR13398">
    <property type="entry name" value="GDP-FUCOSE PROTEIN O-FUCOSYLTRANSFERASE 2"/>
    <property type="match status" value="1"/>
</dbReference>
<evidence type="ECO:0000256" key="10">
    <source>
        <dbReference type="ARBA" id="ARBA00023157"/>
    </source>
</evidence>
<evidence type="ECO:0000256" key="7">
    <source>
        <dbReference type="ARBA" id="ARBA00022729"/>
    </source>
</evidence>
<organism evidence="19 20">
    <name type="scientific">Stichopus japonicus</name>
    <name type="common">Sea cucumber</name>
    <dbReference type="NCBI Taxonomy" id="307972"/>
    <lineage>
        <taxon>Eukaryota</taxon>
        <taxon>Metazoa</taxon>
        <taxon>Echinodermata</taxon>
        <taxon>Eleutherozoa</taxon>
        <taxon>Echinozoa</taxon>
        <taxon>Holothuroidea</taxon>
        <taxon>Aspidochirotacea</taxon>
        <taxon>Aspidochirotida</taxon>
        <taxon>Stichopodidae</taxon>
        <taxon>Apostichopus</taxon>
    </lineage>
</organism>
<dbReference type="GO" id="GO:0005794">
    <property type="term" value="C:Golgi apparatus"/>
    <property type="evidence" value="ECO:0007669"/>
    <property type="project" value="UniProtKB-SubCell"/>
</dbReference>
<dbReference type="FunFam" id="3.40.50.11350:FF:000002">
    <property type="entry name" value="GDP-fucose protein O-fucosyltransferase 2"/>
    <property type="match status" value="1"/>
</dbReference>
<evidence type="ECO:0000313" key="20">
    <source>
        <dbReference type="Proteomes" id="UP000230750"/>
    </source>
</evidence>
<evidence type="ECO:0000256" key="9">
    <source>
        <dbReference type="ARBA" id="ARBA00023034"/>
    </source>
</evidence>
<dbReference type="PANTHER" id="PTHR13398:SF0">
    <property type="entry name" value="GDP-FUCOSE PROTEIN O-FUCOSYLTRANSFERASE 2"/>
    <property type="match status" value="1"/>
</dbReference>
<dbReference type="GO" id="GO:0006004">
    <property type="term" value="P:fucose metabolic process"/>
    <property type="evidence" value="ECO:0007669"/>
    <property type="project" value="UniProtKB-KW"/>
</dbReference>
<keyword evidence="6 19" id="KW-0808">Transferase</keyword>
<keyword evidence="10" id="KW-1015">Disulfide bond</keyword>
<evidence type="ECO:0000256" key="2">
    <source>
        <dbReference type="ARBA" id="ARBA00004555"/>
    </source>
</evidence>
<dbReference type="GO" id="GO:0005783">
    <property type="term" value="C:endoplasmic reticulum"/>
    <property type="evidence" value="ECO:0007669"/>
    <property type="project" value="UniProtKB-SubCell"/>
</dbReference>
<gene>
    <name evidence="19" type="ORF">BSL78_10656</name>
</gene>
<evidence type="ECO:0000256" key="3">
    <source>
        <dbReference type="ARBA" id="ARBA00004922"/>
    </source>
</evidence>
<dbReference type="GO" id="GO:0046922">
    <property type="term" value="F:peptide-O-fucosyltransferase activity"/>
    <property type="evidence" value="ECO:0007669"/>
    <property type="project" value="UniProtKB-EC"/>
</dbReference>
<reference evidence="19 20" key="1">
    <citation type="journal article" date="2017" name="PLoS Biol.">
        <title>The sea cucumber genome provides insights into morphological evolution and visceral regeneration.</title>
        <authorList>
            <person name="Zhang X."/>
            <person name="Sun L."/>
            <person name="Yuan J."/>
            <person name="Sun Y."/>
            <person name="Gao Y."/>
            <person name="Zhang L."/>
            <person name="Li S."/>
            <person name="Dai H."/>
            <person name="Hamel J.F."/>
            <person name="Liu C."/>
            <person name="Yu Y."/>
            <person name="Liu S."/>
            <person name="Lin W."/>
            <person name="Guo K."/>
            <person name="Jin S."/>
            <person name="Xu P."/>
            <person name="Storey K.B."/>
            <person name="Huan P."/>
            <person name="Zhang T."/>
            <person name="Zhou Y."/>
            <person name="Zhang J."/>
            <person name="Lin C."/>
            <person name="Li X."/>
            <person name="Xing L."/>
            <person name="Huo D."/>
            <person name="Sun M."/>
            <person name="Wang L."/>
            <person name="Mercier A."/>
            <person name="Li F."/>
            <person name="Yang H."/>
            <person name="Xiang J."/>
        </authorList>
    </citation>
    <scope>NUCLEOTIDE SEQUENCE [LARGE SCALE GENOMIC DNA]</scope>
    <source>
        <strain evidence="19">Shaxun</strain>
        <tissue evidence="19">Muscle</tissue>
    </source>
</reference>
<comment type="caution">
    <text evidence="19">The sequence shown here is derived from an EMBL/GenBank/DDBJ whole genome shotgun (WGS) entry which is preliminary data.</text>
</comment>
<dbReference type="STRING" id="307972.A0A2G8KWV8"/>
<dbReference type="AlphaFoldDB" id="A0A2G8KWV8"/>
<evidence type="ECO:0000256" key="6">
    <source>
        <dbReference type="ARBA" id="ARBA00022679"/>
    </source>
</evidence>
<comment type="similarity">
    <text evidence="14">Belongs to the glycosyltransferase 68 family.</text>
</comment>
<evidence type="ECO:0000256" key="12">
    <source>
        <dbReference type="ARBA" id="ARBA00023253"/>
    </source>
</evidence>
<dbReference type="InterPro" id="IPR045130">
    <property type="entry name" value="OFUT2-like"/>
</dbReference>
<dbReference type="EC" id="2.4.1.221" evidence="4"/>
<evidence type="ECO:0000256" key="1">
    <source>
        <dbReference type="ARBA" id="ARBA00004240"/>
    </source>
</evidence>
<comment type="pathway">
    <text evidence="3">Protein modification; protein glycosylation.</text>
</comment>
<evidence type="ECO:0000256" key="4">
    <source>
        <dbReference type="ARBA" id="ARBA00012196"/>
    </source>
</evidence>
<dbReference type="Proteomes" id="UP000230750">
    <property type="component" value="Unassembled WGS sequence"/>
</dbReference>
<name>A0A2G8KWV8_STIJA</name>
<accession>A0A2G8KWV8</accession>
<evidence type="ECO:0000256" key="17">
    <source>
        <dbReference type="ARBA" id="ARBA00047273"/>
    </source>
</evidence>
<dbReference type="InterPro" id="IPR019378">
    <property type="entry name" value="GDP-Fuc_O-FucTrfase"/>
</dbReference>
<keyword evidence="7" id="KW-0732">Signal</keyword>
<dbReference type="Pfam" id="PF10250">
    <property type="entry name" value="O-FucT"/>
    <property type="match status" value="1"/>
</dbReference>
<evidence type="ECO:0000256" key="18">
    <source>
        <dbReference type="ARBA" id="ARBA00048647"/>
    </source>
</evidence>
<evidence type="ECO:0000313" key="19">
    <source>
        <dbReference type="EMBL" id="PIK52452.1"/>
    </source>
</evidence>
<evidence type="ECO:0000256" key="8">
    <source>
        <dbReference type="ARBA" id="ARBA00022824"/>
    </source>
</evidence>
<sequence length="221" mass="25978">MYLSCLIEQTNCFMIVYGQVDYWRARRSLRFAKHLRDIGDEFRRINLDSNDETDKTEVIDDWREMRKEPNSAIGGPYIAAHLRRQDYARNNRKDVPSLQNAAEHLKKLLKEHKLKKLFISTDAPKFEIKELKDHLTGYEVYNYVPPKAVLENFMDGGVAIIDQWICAHARYFIGTGTSTFSFRIHEERQILGFDPKMTYNRFCGDGESDSCDQPTVWNIQW</sequence>
<evidence type="ECO:0000256" key="5">
    <source>
        <dbReference type="ARBA" id="ARBA00022676"/>
    </source>
</evidence>
<evidence type="ECO:0000256" key="15">
    <source>
        <dbReference type="ARBA" id="ARBA00026232"/>
    </source>
</evidence>
<keyword evidence="9" id="KW-0333">Golgi apparatus</keyword>
<dbReference type="Gene3D" id="3.40.50.11350">
    <property type="match status" value="1"/>
</dbReference>
<evidence type="ECO:0000256" key="13">
    <source>
        <dbReference type="ARBA" id="ARBA00023277"/>
    </source>
</evidence>
<dbReference type="OrthoDB" id="422368at2759"/>
<protein>
    <recommendedName>
        <fullName evidence="15">GDP-fucose protein O-fucosyltransferase 2</fullName>
        <ecNumber evidence="4">2.4.1.221</ecNumber>
    </recommendedName>
    <alternativeName>
        <fullName evidence="16">Peptide-O-fucosyltransferase 2</fullName>
    </alternativeName>
</protein>